<dbReference type="Pfam" id="PF11961">
    <property type="entry name" value="DUF3475"/>
    <property type="match status" value="1"/>
</dbReference>
<dbReference type="InterPro" id="IPR045021">
    <property type="entry name" value="PSI1/2/3"/>
</dbReference>
<accession>A0AAV0LQ63</accession>
<sequence length="215" mass="24429">MGPEKTLAVLDTLGSSMSNLNGRSGFVTGIASRGNIISILAFEVSNTISKGANLFQSLSEENVEFLKKEILHSEGVKRLISTDMKELLVIAATDKREEFDVFSSEVIRFGDLCKDPQRHNLGRYFSKLDSEASIDKESRQEAERSVQELTNLVQHTSELYHELHSLDRFEQYYQSKVEELQSLHLPQKGGSLSILHSELKEQRKLVRNLKKRYVV</sequence>
<dbReference type="GO" id="GO:0045927">
    <property type="term" value="P:positive regulation of growth"/>
    <property type="evidence" value="ECO:0007669"/>
    <property type="project" value="InterPro"/>
</dbReference>
<keyword evidence="3" id="KW-1185">Reference proteome</keyword>
<dbReference type="InterPro" id="IPR021864">
    <property type="entry name" value="DUF3475"/>
</dbReference>
<dbReference type="PANTHER" id="PTHR31730:SF18">
    <property type="entry name" value="PROTEIN PSK SIMULATOR 2"/>
    <property type="match status" value="1"/>
</dbReference>
<comment type="caution">
    <text evidence="2">The sequence shown here is derived from an EMBL/GenBank/DDBJ whole genome shotgun (WGS) entry which is preliminary data.</text>
</comment>
<name>A0AAV0LQ63_9ROSI</name>
<organism evidence="2 3">
    <name type="scientific">Linum tenue</name>
    <dbReference type="NCBI Taxonomy" id="586396"/>
    <lineage>
        <taxon>Eukaryota</taxon>
        <taxon>Viridiplantae</taxon>
        <taxon>Streptophyta</taxon>
        <taxon>Embryophyta</taxon>
        <taxon>Tracheophyta</taxon>
        <taxon>Spermatophyta</taxon>
        <taxon>Magnoliopsida</taxon>
        <taxon>eudicotyledons</taxon>
        <taxon>Gunneridae</taxon>
        <taxon>Pentapetalae</taxon>
        <taxon>rosids</taxon>
        <taxon>fabids</taxon>
        <taxon>Malpighiales</taxon>
        <taxon>Linaceae</taxon>
        <taxon>Linum</taxon>
    </lineage>
</organism>
<proteinExistence type="predicted"/>
<gene>
    <name evidence="2" type="ORF">LITE_LOCUS24615</name>
</gene>
<protein>
    <recommendedName>
        <fullName evidence="1">DUF3475 domain-containing protein</fullName>
    </recommendedName>
</protein>
<dbReference type="Proteomes" id="UP001154282">
    <property type="component" value="Unassembled WGS sequence"/>
</dbReference>
<dbReference type="PANTHER" id="PTHR31730">
    <property type="entry name" value="OS01G0873900 PROTEIN"/>
    <property type="match status" value="1"/>
</dbReference>
<dbReference type="EMBL" id="CAMGYJ010000006">
    <property type="protein sequence ID" value="CAI0435223.1"/>
    <property type="molecule type" value="Genomic_DNA"/>
</dbReference>
<evidence type="ECO:0000313" key="3">
    <source>
        <dbReference type="Proteomes" id="UP001154282"/>
    </source>
</evidence>
<evidence type="ECO:0000313" key="2">
    <source>
        <dbReference type="EMBL" id="CAI0435223.1"/>
    </source>
</evidence>
<dbReference type="AlphaFoldDB" id="A0AAV0LQ63"/>
<feature type="domain" description="DUF3475" evidence="1">
    <location>
        <begin position="39"/>
        <end position="95"/>
    </location>
</feature>
<reference evidence="2" key="1">
    <citation type="submission" date="2022-08" db="EMBL/GenBank/DDBJ databases">
        <authorList>
            <person name="Gutierrez-Valencia J."/>
        </authorList>
    </citation>
    <scope>NUCLEOTIDE SEQUENCE</scope>
</reference>
<evidence type="ECO:0000259" key="1">
    <source>
        <dbReference type="Pfam" id="PF11961"/>
    </source>
</evidence>